<organism evidence="1 2">
    <name type="scientific">Dyadobacter fermentans (strain ATCC 700827 / DSM 18053 / CIP 107007 / KCTC 52180 / NS114)</name>
    <dbReference type="NCBI Taxonomy" id="471854"/>
    <lineage>
        <taxon>Bacteria</taxon>
        <taxon>Pseudomonadati</taxon>
        <taxon>Bacteroidota</taxon>
        <taxon>Cytophagia</taxon>
        <taxon>Cytophagales</taxon>
        <taxon>Spirosomataceae</taxon>
        <taxon>Dyadobacter</taxon>
    </lineage>
</organism>
<dbReference type="Proteomes" id="UP000002011">
    <property type="component" value="Chromosome"/>
</dbReference>
<dbReference type="eggNOG" id="ENOG502ZG04">
    <property type="taxonomic scope" value="Bacteria"/>
</dbReference>
<dbReference type="AlphaFoldDB" id="C6VW39"/>
<dbReference type="KEGG" id="dfe:Dfer_1946"/>
<reference evidence="1 2" key="1">
    <citation type="journal article" date="2009" name="Stand. Genomic Sci.">
        <title>Complete genome sequence of Dyadobacter fermentans type strain (NS114).</title>
        <authorList>
            <person name="Lang E."/>
            <person name="Lapidus A."/>
            <person name="Chertkov O."/>
            <person name="Brettin T."/>
            <person name="Detter J.C."/>
            <person name="Han C."/>
            <person name="Copeland A."/>
            <person name="Glavina Del Rio T."/>
            <person name="Nolan M."/>
            <person name="Chen F."/>
            <person name="Lucas S."/>
            <person name="Tice H."/>
            <person name="Cheng J.F."/>
            <person name="Land M."/>
            <person name="Hauser L."/>
            <person name="Chang Y.J."/>
            <person name="Jeffries C.D."/>
            <person name="Kopitz M."/>
            <person name="Bruce D."/>
            <person name="Goodwin L."/>
            <person name="Pitluck S."/>
            <person name="Ovchinnikova G."/>
            <person name="Pati A."/>
            <person name="Ivanova N."/>
            <person name="Mavrommatis K."/>
            <person name="Chen A."/>
            <person name="Palaniappan K."/>
            <person name="Chain P."/>
            <person name="Bristow J."/>
            <person name="Eisen J.A."/>
            <person name="Markowitz V."/>
            <person name="Hugenholtz P."/>
            <person name="Goker M."/>
            <person name="Rohde M."/>
            <person name="Kyrpides N.C."/>
            <person name="Klenk H.P."/>
        </authorList>
    </citation>
    <scope>NUCLEOTIDE SEQUENCE [LARGE SCALE GENOMIC DNA]</scope>
    <source>
        <strain evidence="2">ATCC 700827 / DSM 18053 / CIP 107007 / KCTC 52180 / NS114</strain>
    </source>
</reference>
<proteinExistence type="predicted"/>
<evidence type="ECO:0000313" key="2">
    <source>
        <dbReference type="Proteomes" id="UP000002011"/>
    </source>
</evidence>
<keyword evidence="2" id="KW-1185">Reference proteome</keyword>
<protein>
    <submittedName>
        <fullName evidence="1">Uncharacterized protein</fullName>
    </submittedName>
</protein>
<sequence>MLACFGARAQTPGGVAPAVWYRADAPSSVFSDAGSTAASDNATVRQWNEAQGSGRNLLQSTASARPVFSNSSSLANCNPTVTFDGSNDFLQITAGTGVNLIDRANGTIYAAGRVNILKQSGFAGFHASMDYPGLHIQGGNNKLRFYTGGPGYERLSATQFSAGMSFGAGSGWQNGAGTNTSYAAVTVSVNGTRADFSGSEFYNANLSTGARDFRIGADKAKFRFSKKAYNESSSRECLGCREV</sequence>
<accession>C6VW39</accession>
<dbReference type="EMBL" id="CP001619">
    <property type="protein sequence ID" value="ACT93171.1"/>
    <property type="molecule type" value="Genomic_DNA"/>
</dbReference>
<evidence type="ECO:0000313" key="1">
    <source>
        <dbReference type="EMBL" id="ACT93171.1"/>
    </source>
</evidence>
<gene>
    <name evidence="1" type="ordered locus">Dfer_1946</name>
</gene>
<name>C6VW39_DYAFD</name>
<dbReference type="HOGENOM" id="CLU_1141170_0_0_10"/>